<feature type="signal peptide" evidence="1">
    <location>
        <begin position="1"/>
        <end position="21"/>
    </location>
</feature>
<keyword evidence="1" id="KW-0732">Signal</keyword>
<name>A0A165DLR4_9BASI</name>
<dbReference type="AlphaFoldDB" id="A0A165DLR4"/>
<evidence type="ECO:0000313" key="3">
    <source>
        <dbReference type="Proteomes" id="UP000076842"/>
    </source>
</evidence>
<feature type="chain" id="PRO_5007856711" description="Secreted protein" evidence="1">
    <location>
        <begin position="22"/>
        <end position="79"/>
    </location>
</feature>
<sequence length="79" mass="8676">MCLPPLPLCLPLALPCLPCLPCLLPTLQTLPPCSTLLAWYICLLLDLLLEGHNGYLGAYMYPSSTFGYQPDATIRAILR</sequence>
<gene>
    <name evidence="2" type="ORF">CALCODRAFT_64090</name>
</gene>
<organism evidence="2 3">
    <name type="scientific">Calocera cornea HHB12733</name>
    <dbReference type="NCBI Taxonomy" id="1353952"/>
    <lineage>
        <taxon>Eukaryota</taxon>
        <taxon>Fungi</taxon>
        <taxon>Dikarya</taxon>
        <taxon>Basidiomycota</taxon>
        <taxon>Agaricomycotina</taxon>
        <taxon>Dacrymycetes</taxon>
        <taxon>Dacrymycetales</taxon>
        <taxon>Dacrymycetaceae</taxon>
        <taxon>Calocera</taxon>
    </lineage>
</organism>
<dbReference type="EMBL" id="KV424047">
    <property type="protein sequence ID" value="KZT53085.1"/>
    <property type="molecule type" value="Genomic_DNA"/>
</dbReference>
<protein>
    <recommendedName>
        <fullName evidence="4">Secreted protein</fullName>
    </recommendedName>
</protein>
<evidence type="ECO:0000256" key="1">
    <source>
        <dbReference type="SAM" id="SignalP"/>
    </source>
</evidence>
<reference evidence="2 3" key="1">
    <citation type="journal article" date="2016" name="Mol. Biol. Evol.">
        <title>Comparative Genomics of Early-Diverging Mushroom-Forming Fungi Provides Insights into the Origins of Lignocellulose Decay Capabilities.</title>
        <authorList>
            <person name="Nagy L.G."/>
            <person name="Riley R."/>
            <person name="Tritt A."/>
            <person name="Adam C."/>
            <person name="Daum C."/>
            <person name="Floudas D."/>
            <person name="Sun H."/>
            <person name="Yadav J.S."/>
            <person name="Pangilinan J."/>
            <person name="Larsson K.H."/>
            <person name="Matsuura K."/>
            <person name="Barry K."/>
            <person name="Labutti K."/>
            <person name="Kuo R."/>
            <person name="Ohm R.A."/>
            <person name="Bhattacharya S.S."/>
            <person name="Shirouzu T."/>
            <person name="Yoshinaga Y."/>
            <person name="Martin F.M."/>
            <person name="Grigoriev I.V."/>
            <person name="Hibbett D.S."/>
        </authorList>
    </citation>
    <scope>NUCLEOTIDE SEQUENCE [LARGE SCALE GENOMIC DNA]</scope>
    <source>
        <strain evidence="2 3">HHB12733</strain>
    </source>
</reference>
<dbReference type="Proteomes" id="UP000076842">
    <property type="component" value="Unassembled WGS sequence"/>
</dbReference>
<keyword evidence="3" id="KW-1185">Reference proteome</keyword>
<evidence type="ECO:0008006" key="4">
    <source>
        <dbReference type="Google" id="ProtNLM"/>
    </source>
</evidence>
<proteinExistence type="predicted"/>
<dbReference type="InParanoid" id="A0A165DLR4"/>
<evidence type="ECO:0000313" key="2">
    <source>
        <dbReference type="EMBL" id="KZT53085.1"/>
    </source>
</evidence>
<accession>A0A165DLR4</accession>